<keyword evidence="6 7" id="KW-0472">Membrane</keyword>
<name>A1BFG2_CHLPD</name>
<dbReference type="Pfam" id="PF12704">
    <property type="entry name" value="MacB_PCD"/>
    <property type="match status" value="1"/>
</dbReference>
<evidence type="ECO:0000259" key="8">
    <source>
        <dbReference type="Pfam" id="PF02687"/>
    </source>
</evidence>
<feature type="transmembrane region" description="Helical" evidence="7">
    <location>
        <begin position="336"/>
        <end position="367"/>
    </location>
</feature>
<feature type="transmembrane region" description="Helical" evidence="7">
    <location>
        <begin position="394"/>
        <end position="415"/>
    </location>
</feature>
<feature type="transmembrane region" description="Helical" evidence="7">
    <location>
        <begin position="292"/>
        <end position="315"/>
    </location>
</feature>
<dbReference type="EMBL" id="CP000492">
    <property type="protein sequence ID" value="ABL65139.1"/>
    <property type="molecule type" value="Genomic_DNA"/>
</dbReference>
<feature type="domain" description="ABC3 transporter permease C-terminal" evidence="8">
    <location>
        <begin position="296"/>
        <end position="422"/>
    </location>
</feature>
<dbReference type="InterPro" id="IPR003838">
    <property type="entry name" value="ABC3_permease_C"/>
</dbReference>
<evidence type="ECO:0000256" key="4">
    <source>
        <dbReference type="ARBA" id="ARBA00022692"/>
    </source>
</evidence>
<evidence type="ECO:0000256" key="2">
    <source>
        <dbReference type="ARBA" id="ARBA00005236"/>
    </source>
</evidence>
<evidence type="ECO:0008006" key="12">
    <source>
        <dbReference type="Google" id="ProtNLM"/>
    </source>
</evidence>
<dbReference type="PANTHER" id="PTHR30489:SF0">
    <property type="entry name" value="LIPOPROTEIN-RELEASING SYSTEM TRANSMEMBRANE PROTEIN LOLE"/>
    <property type="match status" value="1"/>
</dbReference>
<organism evidence="10 11">
    <name type="scientific">Chlorobium phaeobacteroides (strain DSM 266 / SMG 266 / 2430)</name>
    <dbReference type="NCBI Taxonomy" id="290317"/>
    <lineage>
        <taxon>Bacteria</taxon>
        <taxon>Pseudomonadati</taxon>
        <taxon>Chlorobiota</taxon>
        <taxon>Chlorobiia</taxon>
        <taxon>Chlorobiales</taxon>
        <taxon>Chlorobiaceae</taxon>
        <taxon>Chlorobium/Pelodictyon group</taxon>
        <taxon>Chlorobium</taxon>
    </lineage>
</organism>
<reference evidence="10 11" key="1">
    <citation type="submission" date="2006-12" db="EMBL/GenBank/DDBJ databases">
        <title>Complete sequence of Chlorobium phaeobacteroides DSM 266.</title>
        <authorList>
            <consortium name="US DOE Joint Genome Institute"/>
            <person name="Copeland A."/>
            <person name="Lucas S."/>
            <person name="Lapidus A."/>
            <person name="Barry K."/>
            <person name="Detter J.C."/>
            <person name="Glavina del Rio T."/>
            <person name="Hammon N."/>
            <person name="Israni S."/>
            <person name="Pitluck S."/>
            <person name="Goltsman E."/>
            <person name="Schmutz J."/>
            <person name="Larimer F."/>
            <person name="Land M."/>
            <person name="Hauser L."/>
            <person name="Mikhailova N."/>
            <person name="Li T."/>
            <person name="Overmann J."/>
            <person name="Bryant D.A."/>
            <person name="Richardson P."/>
        </authorList>
    </citation>
    <scope>NUCLEOTIDE SEQUENCE [LARGE SCALE GENOMIC DNA]</scope>
    <source>
        <strain evidence="10 11">DSM 266</strain>
    </source>
</reference>
<gene>
    <name evidence="10" type="ordered locus">Cpha266_1098</name>
</gene>
<dbReference type="AlphaFoldDB" id="A1BFG2"/>
<dbReference type="InterPro" id="IPR025857">
    <property type="entry name" value="MacB_PCD"/>
</dbReference>
<evidence type="ECO:0000256" key="7">
    <source>
        <dbReference type="SAM" id="Phobius"/>
    </source>
</evidence>
<sequence precursor="true">MNSIKLASIALRNLFRNSRRTLITILVSSAGFAALAIVAGYMDFTFYGLKEMTICRGFTSSGGTGHIQILTQESLQKEERYPLEYGIADNEKIQALIASNKSIKATIPRIEFNGLISNGEKSISFLGIGIDPEKESELMHYWNALDKMSSKTKMDDSSYKKLELTGQNGVLLGEGMAKALNAETGSSLMLMGTTVDGAVNVLDVTVAGVVKSTMKSIDRYYLVTNISTAQSLMQTDRVSKIVVVLDKTDNTAAVTPHVSAAINGSGKPALFTVIPWDQLAEYYHSIRDAYRIIFSFTGIIVVVIVFLSCTNTMLMSTMERVREIGTLKAIGIANPWISLMFLFEGFFIGLMSLVGGMALKIIFSFIINNSGFRMPPPPGMSSTYLLKIYPATEFLPWIALLVMFSTTFSGLLTLLKIRKISIVNSLTHV</sequence>
<dbReference type="OrthoDB" id="9784014at2"/>
<dbReference type="STRING" id="290317.Cpha266_1098"/>
<evidence type="ECO:0000256" key="6">
    <source>
        <dbReference type="ARBA" id="ARBA00023136"/>
    </source>
</evidence>
<evidence type="ECO:0000256" key="5">
    <source>
        <dbReference type="ARBA" id="ARBA00022989"/>
    </source>
</evidence>
<dbReference type="InterPro" id="IPR051447">
    <property type="entry name" value="Lipoprotein-release_system"/>
</dbReference>
<keyword evidence="3" id="KW-1003">Cell membrane</keyword>
<proteinExistence type="inferred from homology"/>
<keyword evidence="5 7" id="KW-1133">Transmembrane helix</keyword>
<evidence type="ECO:0000256" key="3">
    <source>
        <dbReference type="ARBA" id="ARBA00022475"/>
    </source>
</evidence>
<feature type="transmembrane region" description="Helical" evidence="7">
    <location>
        <begin position="21"/>
        <end position="42"/>
    </location>
</feature>
<keyword evidence="11" id="KW-1185">Reference proteome</keyword>
<evidence type="ECO:0000313" key="10">
    <source>
        <dbReference type="EMBL" id="ABL65139.1"/>
    </source>
</evidence>
<dbReference type="GO" id="GO:0044874">
    <property type="term" value="P:lipoprotein localization to outer membrane"/>
    <property type="evidence" value="ECO:0007669"/>
    <property type="project" value="TreeGrafter"/>
</dbReference>
<dbReference type="RefSeq" id="WP_011744965.1">
    <property type="nucleotide sequence ID" value="NC_008639.1"/>
</dbReference>
<dbReference type="GO" id="GO:0098797">
    <property type="term" value="C:plasma membrane protein complex"/>
    <property type="evidence" value="ECO:0007669"/>
    <property type="project" value="TreeGrafter"/>
</dbReference>
<dbReference type="PANTHER" id="PTHR30489">
    <property type="entry name" value="LIPOPROTEIN-RELEASING SYSTEM TRANSMEMBRANE PROTEIN LOLE"/>
    <property type="match status" value="1"/>
</dbReference>
<comment type="similarity">
    <text evidence="2">Belongs to the ABC-4 integral membrane protein family. LolC/E subfamily.</text>
</comment>
<dbReference type="KEGG" id="cph:Cpha266_1098"/>
<keyword evidence="4 7" id="KW-0812">Transmembrane</keyword>
<evidence type="ECO:0000256" key="1">
    <source>
        <dbReference type="ARBA" id="ARBA00004651"/>
    </source>
</evidence>
<dbReference type="Pfam" id="PF02687">
    <property type="entry name" value="FtsX"/>
    <property type="match status" value="1"/>
</dbReference>
<dbReference type="Proteomes" id="UP000008701">
    <property type="component" value="Chromosome"/>
</dbReference>
<dbReference type="eggNOG" id="COG4591">
    <property type="taxonomic scope" value="Bacteria"/>
</dbReference>
<evidence type="ECO:0000313" key="11">
    <source>
        <dbReference type="Proteomes" id="UP000008701"/>
    </source>
</evidence>
<feature type="domain" description="MacB-like periplasmic core" evidence="9">
    <location>
        <begin position="21"/>
        <end position="255"/>
    </location>
</feature>
<accession>A1BFG2</accession>
<evidence type="ECO:0000259" key="9">
    <source>
        <dbReference type="Pfam" id="PF12704"/>
    </source>
</evidence>
<dbReference type="HOGENOM" id="CLU_000604_8_6_10"/>
<comment type="subcellular location">
    <subcellularLocation>
        <location evidence="1">Cell membrane</location>
        <topology evidence="1">Multi-pass membrane protein</topology>
    </subcellularLocation>
</comment>
<protein>
    <recommendedName>
        <fullName evidence="12">ABC3 transporter permease protein domain-containing protein</fullName>
    </recommendedName>
</protein>